<keyword evidence="1" id="KW-0808">Transferase</keyword>
<dbReference type="InterPro" id="IPR045078">
    <property type="entry name" value="TST/MPST-like"/>
</dbReference>
<dbReference type="OrthoDB" id="270167at2759"/>
<comment type="caution">
    <text evidence="4">The sequence shown here is derived from an EMBL/GenBank/DDBJ whole genome shotgun (WGS) entry which is preliminary data.</text>
</comment>
<evidence type="ECO:0000256" key="2">
    <source>
        <dbReference type="ARBA" id="ARBA00022737"/>
    </source>
</evidence>
<dbReference type="CDD" id="cd01448">
    <property type="entry name" value="TST_Repeat_1"/>
    <property type="match status" value="1"/>
</dbReference>
<dbReference type="PANTHER" id="PTHR11364:SF27">
    <property type="entry name" value="SULFURTRANSFERASE"/>
    <property type="match status" value="1"/>
</dbReference>
<dbReference type="GO" id="GO:0005739">
    <property type="term" value="C:mitochondrion"/>
    <property type="evidence" value="ECO:0007669"/>
    <property type="project" value="TreeGrafter"/>
</dbReference>
<dbReference type="AlphaFoldDB" id="A0A427YIY0"/>
<reference evidence="4 5" key="1">
    <citation type="submission" date="2018-11" db="EMBL/GenBank/DDBJ databases">
        <title>Genome sequence of Saitozyma podzolica DSM 27192.</title>
        <authorList>
            <person name="Aliyu H."/>
            <person name="Gorte O."/>
            <person name="Ochsenreither K."/>
        </authorList>
    </citation>
    <scope>NUCLEOTIDE SEQUENCE [LARGE SCALE GENOMIC DNA]</scope>
    <source>
        <strain evidence="4 5">DSM 27192</strain>
    </source>
</reference>
<keyword evidence="2" id="KW-0677">Repeat</keyword>
<protein>
    <recommendedName>
        <fullName evidence="3">Rhodanese domain-containing protein</fullName>
    </recommendedName>
</protein>
<dbReference type="SUPFAM" id="SSF52821">
    <property type="entry name" value="Rhodanese/Cell cycle control phosphatase"/>
    <property type="match status" value="2"/>
</dbReference>
<name>A0A427YIY0_9TREE</name>
<dbReference type="SMART" id="SM00450">
    <property type="entry name" value="RHOD"/>
    <property type="match status" value="1"/>
</dbReference>
<sequence length="318" mass="34503">MSAQRGYATKAKVPLLLTPKEYMKLPKSSVVPLDCSWHMPNSDRSALAEYLAGPRLPHARRFDLDEIAELEPDKNPLGLTHMIPSKDKFKEECEKIGVTDETHVVLYDTIGVFSSPRGAYTFKVSSSALWLSVITWATDKSPSLTTASLTAMPRSSALADPAAFGHENVSILDGGLPRWIDEGGEVEMGDVGDFGEVEYNVKAQDKGLVRSYEQVVKNSKKSPDEPDAEVVLDHRSLARFSGEAPEPRPGLASGHIPNSLPCPFTSYLEPATDRKPYSSYKSLPELREVLVQAVGGEAKWKELEGTGAGGSCSLVVAG</sequence>
<evidence type="ECO:0000313" key="5">
    <source>
        <dbReference type="Proteomes" id="UP000279259"/>
    </source>
</evidence>
<dbReference type="Proteomes" id="UP000279259">
    <property type="component" value="Unassembled WGS sequence"/>
</dbReference>
<dbReference type="PROSITE" id="PS50206">
    <property type="entry name" value="RHODANESE_3"/>
    <property type="match status" value="1"/>
</dbReference>
<evidence type="ECO:0000256" key="1">
    <source>
        <dbReference type="ARBA" id="ARBA00022679"/>
    </source>
</evidence>
<organism evidence="4 5">
    <name type="scientific">Saitozyma podzolica</name>
    <dbReference type="NCBI Taxonomy" id="1890683"/>
    <lineage>
        <taxon>Eukaryota</taxon>
        <taxon>Fungi</taxon>
        <taxon>Dikarya</taxon>
        <taxon>Basidiomycota</taxon>
        <taxon>Agaricomycotina</taxon>
        <taxon>Tremellomycetes</taxon>
        <taxon>Tremellales</taxon>
        <taxon>Trimorphomycetaceae</taxon>
        <taxon>Saitozyma</taxon>
    </lineage>
</organism>
<dbReference type="Gene3D" id="3.40.250.10">
    <property type="entry name" value="Rhodanese-like domain"/>
    <property type="match status" value="3"/>
</dbReference>
<dbReference type="EMBL" id="RSCD01000009">
    <property type="protein sequence ID" value="RSH91029.1"/>
    <property type="molecule type" value="Genomic_DNA"/>
</dbReference>
<evidence type="ECO:0000259" key="3">
    <source>
        <dbReference type="PROSITE" id="PS50206"/>
    </source>
</evidence>
<dbReference type="PANTHER" id="PTHR11364">
    <property type="entry name" value="THIOSULFATE SULFERTANSFERASE"/>
    <property type="match status" value="1"/>
</dbReference>
<dbReference type="STRING" id="1890683.A0A427YIY0"/>
<dbReference type="InterPro" id="IPR036873">
    <property type="entry name" value="Rhodanese-like_dom_sf"/>
</dbReference>
<dbReference type="InterPro" id="IPR001763">
    <property type="entry name" value="Rhodanese-like_dom"/>
</dbReference>
<dbReference type="GO" id="GO:0004792">
    <property type="term" value="F:thiosulfate-cyanide sulfurtransferase activity"/>
    <property type="evidence" value="ECO:0007669"/>
    <property type="project" value="TreeGrafter"/>
</dbReference>
<keyword evidence="5" id="KW-1185">Reference proteome</keyword>
<evidence type="ECO:0000313" key="4">
    <source>
        <dbReference type="EMBL" id="RSH91029.1"/>
    </source>
</evidence>
<accession>A0A427YIY0</accession>
<gene>
    <name evidence="4" type="ORF">EHS25_010205</name>
</gene>
<feature type="domain" description="Rhodanese" evidence="3">
    <location>
        <begin position="26"/>
        <end position="188"/>
    </location>
</feature>
<proteinExistence type="predicted"/>